<name>A0ABN8N0Z3_9CNID</name>
<feature type="transmembrane region" description="Helical" evidence="9">
    <location>
        <begin position="577"/>
        <end position="595"/>
    </location>
</feature>
<organism evidence="11 12">
    <name type="scientific">Porites evermanni</name>
    <dbReference type="NCBI Taxonomy" id="104178"/>
    <lineage>
        <taxon>Eukaryota</taxon>
        <taxon>Metazoa</taxon>
        <taxon>Cnidaria</taxon>
        <taxon>Anthozoa</taxon>
        <taxon>Hexacorallia</taxon>
        <taxon>Scleractinia</taxon>
        <taxon>Fungiina</taxon>
        <taxon>Poritidae</taxon>
        <taxon>Porites</taxon>
    </lineage>
</organism>
<evidence type="ECO:0000256" key="2">
    <source>
        <dbReference type="ARBA" id="ARBA00022692"/>
    </source>
</evidence>
<proteinExistence type="inferred from homology"/>
<feature type="transmembrane region" description="Helical" evidence="9">
    <location>
        <begin position="615"/>
        <end position="638"/>
    </location>
</feature>
<evidence type="ECO:0000256" key="4">
    <source>
        <dbReference type="ARBA" id="ARBA00023040"/>
    </source>
</evidence>
<dbReference type="Proteomes" id="UP001159427">
    <property type="component" value="Unassembled WGS sequence"/>
</dbReference>
<sequence>MNSTTGNGSIESSSCFSLTASKIGQIISLSLTLAVSLVGNSLIVIIVCKTPTLRKSINYFIANMAMSDLLLPIFWLPWRLSELHYDNSWSIGGHFRQALCKIVPFFSYVSIAVSVQNLILIAVDRFGAVVFPLRSPLIRSKLRSFFILATWIVAVAFSSSYLFVFDLFKYQGEIGCVERWKKAFGESSSFTDFVVASFIVFIYLPVLLLAILYSIILIKLKTQVHPGEQFANTQQQQNKRNRNVVQLSISIVTVFVLCWLPYTTNFFIIQAGSIHLSCGFRLYFDVTLCMTSSYCAINPLICFIFSSNYRQVVMRSLLTQCRVHGIVQKSPNMNSTTGNGSIESSSCFSLTASKIGQIISLSLTLAVSLVGNSLIVIIVCKTPTLRKSINYFIANMAMSDLLFPIFWLPWRLSELHYNDNSWSIGGQFRQALCKTVPFFSYVSITVSVQNLILIAVDRFGAVVFPLRSPLIRSKLRLFFILATWIVAVAFSSSYLFVFDLFKYQGETGCIERWKKAFGESSSFTDFIVAFFIVFIYLPVLLLAILYSIILIKLKTQVHPGEQSANTQQQQNKRNRKVLQLSITIVTVFVLCWLPYTTNYFIIQAGSIHFSCGFWLYFDVTLCMASSYCAINPLICFIFSSNYRQGLKRLINSSTVVET</sequence>
<keyword evidence="12" id="KW-1185">Reference proteome</keyword>
<evidence type="ECO:0000256" key="7">
    <source>
        <dbReference type="ARBA" id="ARBA00023224"/>
    </source>
</evidence>
<comment type="subcellular location">
    <subcellularLocation>
        <location evidence="1">Membrane</location>
        <topology evidence="1">Multi-pass membrane protein</topology>
    </subcellularLocation>
</comment>
<feature type="domain" description="G-protein coupled receptors family 1 profile" evidence="10">
    <location>
        <begin position="39"/>
        <end position="302"/>
    </location>
</feature>
<dbReference type="EMBL" id="CALNXI010000714">
    <property type="protein sequence ID" value="CAH3038955.1"/>
    <property type="molecule type" value="Genomic_DNA"/>
</dbReference>
<keyword evidence="5 9" id="KW-0472">Membrane</keyword>
<dbReference type="Gene3D" id="1.20.1070.10">
    <property type="entry name" value="Rhodopsin 7-helix transmembrane proteins"/>
    <property type="match status" value="2"/>
</dbReference>
<comment type="caution">
    <text evidence="11">The sequence shown here is derived from an EMBL/GenBank/DDBJ whole genome shotgun (WGS) entry which is preliminary data.</text>
</comment>
<feature type="transmembrane region" description="Helical" evidence="9">
    <location>
        <begin position="193"/>
        <end position="218"/>
    </location>
</feature>
<dbReference type="PANTHER" id="PTHR45695:SF9">
    <property type="entry name" value="LEUCOKININ RECEPTOR"/>
    <property type="match status" value="1"/>
</dbReference>
<keyword evidence="3 9" id="KW-1133">Transmembrane helix</keyword>
<reference evidence="11 12" key="1">
    <citation type="submission" date="2022-05" db="EMBL/GenBank/DDBJ databases">
        <authorList>
            <consortium name="Genoscope - CEA"/>
            <person name="William W."/>
        </authorList>
    </citation>
    <scope>NUCLEOTIDE SEQUENCE [LARGE SCALE GENOMIC DNA]</scope>
</reference>
<evidence type="ECO:0000256" key="1">
    <source>
        <dbReference type="ARBA" id="ARBA00004141"/>
    </source>
</evidence>
<feature type="transmembrane region" description="Helical" evidence="9">
    <location>
        <begin position="391"/>
        <end position="410"/>
    </location>
</feature>
<feature type="transmembrane region" description="Helical" evidence="9">
    <location>
        <begin position="244"/>
        <end position="262"/>
    </location>
</feature>
<dbReference type="PRINTS" id="PR00237">
    <property type="entry name" value="GPCRRHODOPSN"/>
</dbReference>
<accession>A0ABN8N0Z3</accession>
<evidence type="ECO:0000256" key="8">
    <source>
        <dbReference type="RuleBase" id="RU000688"/>
    </source>
</evidence>
<comment type="similarity">
    <text evidence="8">Belongs to the G-protein coupled receptor 1 family.</text>
</comment>
<evidence type="ECO:0000313" key="12">
    <source>
        <dbReference type="Proteomes" id="UP001159427"/>
    </source>
</evidence>
<dbReference type="PANTHER" id="PTHR45695">
    <property type="entry name" value="LEUCOKININ RECEPTOR-RELATED"/>
    <property type="match status" value="1"/>
</dbReference>
<dbReference type="SUPFAM" id="SSF81321">
    <property type="entry name" value="Family A G protein-coupled receptor-like"/>
    <property type="match status" value="2"/>
</dbReference>
<evidence type="ECO:0000256" key="3">
    <source>
        <dbReference type="ARBA" id="ARBA00022989"/>
    </source>
</evidence>
<protein>
    <recommendedName>
        <fullName evidence="10">G-protein coupled receptors family 1 profile domain-containing protein</fullName>
    </recommendedName>
</protein>
<evidence type="ECO:0000313" key="11">
    <source>
        <dbReference type="EMBL" id="CAH3038955.1"/>
    </source>
</evidence>
<feature type="transmembrane region" description="Helical" evidence="9">
    <location>
        <begin position="105"/>
        <end position="123"/>
    </location>
</feature>
<keyword evidence="6 8" id="KW-0675">Receptor</keyword>
<evidence type="ECO:0000256" key="6">
    <source>
        <dbReference type="ARBA" id="ARBA00023170"/>
    </source>
</evidence>
<feature type="transmembrane region" description="Helical" evidence="9">
    <location>
        <begin position="526"/>
        <end position="551"/>
    </location>
</feature>
<keyword evidence="2 8" id="KW-0812">Transmembrane</keyword>
<evidence type="ECO:0000259" key="10">
    <source>
        <dbReference type="PROSITE" id="PS50262"/>
    </source>
</evidence>
<feature type="domain" description="G-protein coupled receptors family 1 profile" evidence="10">
    <location>
        <begin position="371"/>
        <end position="635"/>
    </location>
</feature>
<keyword evidence="7 8" id="KW-0807">Transducer</keyword>
<feature type="transmembrane region" description="Helical" evidence="9">
    <location>
        <begin position="59"/>
        <end position="78"/>
    </location>
</feature>
<keyword evidence="4 8" id="KW-0297">G-protein coupled receptor</keyword>
<gene>
    <name evidence="11" type="ORF">PEVE_00039907</name>
</gene>
<evidence type="ECO:0000256" key="9">
    <source>
        <dbReference type="SAM" id="Phobius"/>
    </source>
</evidence>
<feature type="transmembrane region" description="Helical" evidence="9">
    <location>
        <begin position="477"/>
        <end position="497"/>
    </location>
</feature>
<feature type="transmembrane region" description="Helical" evidence="9">
    <location>
        <begin position="26"/>
        <end position="47"/>
    </location>
</feature>
<feature type="transmembrane region" description="Helical" evidence="9">
    <location>
        <begin position="144"/>
        <end position="164"/>
    </location>
</feature>
<dbReference type="InterPro" id="IPR017452">
    <property type="entry name" value="GPCR_Rhodpsn_7TM"/>
</dbReference>
<dbReference type="PROSITE" id="PS50262">
    <property type="entry name" value="G_PROTEIN_RECEP_F1_2"/>
    <property type="match status" value="2"/>
</dbReference>
<evidence type="ECO:0000256" key="5">
    <source>
        <dbReference type="ARBA" id="ARBA00023136"/>
    </source>
</evidence>
<feature type="transmembrane region" description="Helical" evidence="9">
    <location>
        <begin position="438"/>
        <end position="456"/>
    </location>
</feature>
<dbReference type="PROSITE" id="PS00237">
    <property type="entry name" value="G_PROTEIN_RECEP_F1_1"/>
    <property type="match status" value="2"/>
</dbReference>
<dbReference type="SMART" id="SM01381">
    <property type="entry name" value="7TM_GPCR_Srsx"/>
    <property type="match status" value="1"/>
</dbReference>
<dbReference type="Pfam" id="PF00001">
    <property type="entry name" value="7tm_1"/>
    <property type="match status" value="2"/>
</dbReference>
<dbReference type="CDD" id="cd00637">
    <property type="entry name" value="7tm_classA_rhodopsin-like"/>
    <property type="match status" value="2"/>
</dbReference>
<dbReference type="InterPro" id="IPR000276">
    <property type="entry name" value="GPCR_Rhodpsn"/>
</dbReference>